<feature type="region of interest" description="Disordered" evidence="1">
    <location>
        <begin position="346"/>
        <end position="367"/>
    </location>
</feature>
<dbReference type="AlphaFoldDB" id="A0AAV7GNM0"/>
<gene>
    <name evidence="2" type="ORF">IEQ34_008037</name>
</gene>
<comment type="caution">
    <text evidence="2">The sequence shown here is derived from an EMBL/GenBank/DDBJ whole genome shotgun (WGS) entry which is preliminary data.</text>
</comment>
<accession>A0AAV7GNM0</accession>
<name>A0AAV7GNM0_DENCH</name>
<sequence length="367" mass="42097">MECIQGILNKEIFDDMQYHEIQCEKETGDSDDDICSNLDLDHIFILFFYHVILYTHWYGETAACGPRSSEKVRQRPRQRQFLSIRRLLNSNHNDLEMRRWIPTFKYHKEAGVGEEAEEAALECVICLSPFDEREEISINGPQVKQRDPNRGERPWGEAGETEAHAGDGGNEDEPNQDLIIRSSQAVMIPDLLSGDSQPNLTKDTLSIVMGGFVQEYLDLSMTPPVDISIQRGHHCGIWRHLKIWDPLQLRFSVNKAIIGDSTCEIYFQHIDWSYYRDIAFCLLVQVGCESGCMLSSLKVCSVHILATSRRPLLVMGGWEVLVFQIRPADQRFDSRGLQIKYFPPESKIPQHGGLQIERSAQRRRSSN</sequence>
<evidence type="ECO:0000256" key="1">
    <source>
        <dbReference type="SAM" id="MobiDB-lite"/>
    </source>
</evidence>
<dbReference type="EMBL" id="JAGFBR010000008">
    <property type="protein sequence ID" value="KAH0463455.1"/>
    <property type="molecule type" value="Genomic_DNA"/>
</dbReference>
<organism evidence="2 3">
    <name type="scientific">Dendrobium chrysotoxum</name>
    <name type="common">Orchid</name>
    <dbReference type="NCBI Taxonomy" id="161865"/>
    <lineage>
        <taxon>Eukaryota</taxon>
        <taxon>Viridiplantae</taxon>
        <taxon>Streptophyta</taxon>
        <taxon>Embryophyta</taxon>
        <taxon>Tracheophyta</taxon>
        <taxon>Spermatophyta</taxon>
        <taxon>Magnoliopsida</taxon>
        <taxon>Liliopsida</taxon>
        <taxon>Asparagales</taxon>
        <taxon>Orchidaceae</taxon>
        <taxon>Epidendroideae</taxon>
        <taxon>Malaxideae</taxon>
        <taxon>Dendrobiinae</taxon>
        <taxon>Dendrobium</taxon>
    </lineage>
</organism>
<proteinExistence type="predicted"/>
<evidence type="ECO:0000313" key="3">
    <source>
        <dbReference type="Proteomes" id="UP000775213"/>
    </source>
</evidence>
<dbReference type="Proteomes" id="UP000775213">
    <property type="component" value="Unassembled WGS sequence"/>
</dbReference>
<protein>
    <submittedName>
        <fullName evidence="2">Uncharacterized protein</fullName>
    </submittedName>
</protein>
<feature type="region of interest" description="Disordered" evidence="1">
    <location>
        <begin position="137"/>
        <end position="175"/>
    </location>
</feature>
<feature type="compositionally biased region" description="Basic and acidic residues" evidence="1">
    <location>
        <begin position="144"/>
        <end position="165"/>
    </location>
</feature>
<reference evidence="2 3" key="1">
    <citation type="journal article" date="2021" name="Hortic Res">
        <title>Chromosome-scale assembly of the Dendrobium chrysotoxum genome enhances the understanding of orchid evolution.</title>
        <authorList>
            <person name="Zhang Y."/>
            <person name="Zhang G.Q."/>
            <person name="Zhang D."/>
            <person name="Liu X.D."/>
            <person name="Xu X.Y."/>
            <person name="Sun W.H."/>
            <person name="Yu X."/>
            <person name="Zhu X."/>
            <person name="Wang Z.W."/>
            <person name="Zhao X."/>
            <person name="Zhong W.Y."/>
            <person name="Chen H."/>
            <person name="Yin W.L."/>
            <person name="Huang T."/>
            <person name="Niu S.C."/>
            <person name="Liu Z.J."/>
        </authorList>
    </citation>
    <scope>NUCLEOTIDE SEQUENCE [LARGE SCALE GENOMIC DNA]</scope>
    <source>
        <strain evidence="2">Lindl</strain>
    </source>
</reference>
<evidence type="ECO:0000313" key="2">
    <source>
        <dbReference type="EMBL" id="KAH0463455.1"/>
    </source>
</evidence>
<keyword evidence="3" id="KW-1185">Reference proteome</keyword>